<protein>
    <submittedName>
        <fullName evidence="2">OLC1v1025548C1</fullName>
    </submittedName>
</protein>
<dbReference type="Proteomes" id="UP001161247">
    <property type="component" value="Chromosome 1"/>
</dbReference>
<dbReference type="GO" id="GO:0009535">
    <property type="term" value="C:chloroplast thylakoid membrane"/>
    <property type="evidence" value="ECO:0007669"/>
    <property type="project" value="InterPro"/>
</dbReference>
<reference evidence="2" key="1">
    <citation type="submission" date="2023-03" db="EMBL/GenBank/DDBJ databases">
        <authorList>
            <person name="Julca I."/>
        </authorList>
    </citation>
    <scope>NUCLEOTIDE SEQUENCE</scope>
</reference>
<gene>
    <name evidence="2" type="ORF">OLC1_LOCUS2812</name>
</gene>
<feature type="region of interest" description="Disordered" evidence="1">
    <location>
        <begin position="24"/>
        <end position="59"/>
    </location>
</feature>
<organism evidence="2 3">
    <name type="scientific">Oldenlandia corymbosa var. corymbosa</name>
    <dbReference type="NCBI Taxonomy" id="529605"/>
    <lineage>
        <taxon>Eukaryota</taxon>
        <taxon>Viridiplantae</taxon>
        <taxon>Streptophyta</taxon>
        <taxon>Embryophyta</taxon>
        <taxon>Tracheophyta</taxon>
        <taxon>Spermatophyta</taxon>
        <taxon>Magnoliopsida</taxon>
        <taxon>eudicotyledons</taxon>
        <taxon>Gunneridae</taxon>
        <taxon>Pentapetalae</taxon>
        <taxon>asterids</taxon>
        <taxon>lamiids</taxon>
        <taxon>Gentianales</taxon>
        <taxon>Rubiaceae</taxon>
        <taxon>Rubioideae</taxon>
        <taxon>Spermacoceae</taxon>
        <taxon>Hedyotis-Oldenlandia complex</taxon>
        <taxon>Oldenlandia</taxon>
    </lineage>
</organism>
<dbReference type="GO" id="GO:0080183">
    <property type="term" value="P:response to photooxidative stress"/>
    <property type="evidence" value="ECO:0007669"/>
    <property type="project" value="InterPro"/>
</dbReference>
<dbReference type="EMBL" id="OX459118">
    <property type="protein sequence ID" value="CAI9090721.1"/>
    <property type="molecule type" value="Genomic_DNA"/>
</dbReference>
<dbReference type="AlphaFoldDB" id="A0AAV1C5F3"/>
<dbReference type="GO" id="GO:0048564">
    <property type="term" value="P:photosystem I assembly"/>
    <property type="evidence" value="ECO:0007669"/>
    <property type="project" value="InterPro"/>
</dbReference>
<feature type="region of interest" description="Disordered" evidence="1">
    <location>
        <begin position="76"/>
        <end position="100"/>
    </location>
</feature>
<proteinExistence type="predicted"/>
<name>A0AAV1C5F3_OLDCO</name>
<dbReference type="PANTHER" id="PTHR33672:SF24">
    <property type="entry name" value="OS01G0798600 PROTEIN"/>
    <property type="match status" value="1"/>
</dbReference>
<feature type="region of interest" description="Disordered" evidence="1">
    <location>
        <begin position="298"/>
        <end position="330"/>
    </location>
</feature>
<accession>A0AAV1C5F3</accession>
<dbReference type="PANTHER" id="PTHR33672">
    <property type="entry name" value="YCF3-INTERACTING PROTEIN 1, CHLOROPLASTIC"/>
    <property type="match status" value="1"/>
</dbReference>
<evidence type="ECO:0000256" key="1">
    <source>
        <dbReference type="SAM" id="MobiDB-lite"/>
    </source>
</evidence>
<feature type="compositionally biased region" description="Polar residues" evidence="1">
    <location>
        <begin position="37"/>
        <end position="48"/>
    </location>
</feature>
<evidence type="ECO:0000313" key="3">
    <source>
        <dbReference type="Proteomes" id="UP001161247"/>
    </source>
</evidence>
<sequence length="345" mass="38469">MPGFMDAKEDEYITEDAEFGVMIAEDDQQSEKHISVDPSSLRESNNPLPKTDEFRLPPLPLPTKPKFLSYSLPNSASSSPKFGSMISGKKSRNLNQVSPLSGNFARQDSVALSNLERLRESHLQRSKSYGDGRTSAPPEALDLLMVRSSLKGDNWKPNKIDSFKPEVKMDRKSSYEDEMAEESSSENVKCGALCLFLPGFSKATKPVRPRKEEPLETVYFKEPAENNQGLAVSKRVSLERFECGSWRSSVILDDCELPKEASSNLFYDLPLELIRGNANDTNLPVTTAFVFDKDPKGVLKKSSSRGTSRKSTDRHVRFSTSSPTADDLQHQAREDFNSFLAAQNA</sequence>
<keyword evidence="3" id="KW-1185">Reference proteome</keyword>
<evidence type="ECO:0000313" key="2">
    <source>
        <dbReference type="EMBL" id="CAI9090721.1"/>
    </source>
</evidence>
<dbReference type="InterPro" id="IPR040340">
    <property type="entry name" value="CEST/Y3IP1"/>
</dbReference>